<keyword evidence="1" id="KW-0812">Transmembrane</keyword>
<name>A0A816MFB4_BRANA</name>
<protein>
    <submittedName>
        <fullName evidence="2">(rape) hypothetical protein</fullName>
    </submittedName>
</protein>
<dbReference type="Proteomes" id="UP001295469">
    <property type="component" value="Chromosome C07"/>
</dbReference>
<proteinExistence type="predicted"/>
<feature type="transmembrane region" description="Helical" evidence="1">
    <location>
        <begin position="6"/>
        <end position="25"/>
    </location>
</feature>
<evidence type="ECO:0000313" key="2">
    <source>
        <dbReference type="EMBL" id="CAF1990616.1"/>
    </source>
</evidence>
<accession>A0A816MFB4</accession>
<sequence>MELHATYIFLMSTLVMLIGMLKLTLENSWDYDQHCHGWSQFQNRNLGRNKKNNSFENKNLGS</sequence>
<keyword evidence="1" id="KW-1133">Transmembrane helix</keyword>
<dbReference type="AlphaFoldDB" id="A0A816MFB4"/>
<evidence type="ECO:0000256" key="1">
    <source>
        <dbReference type="SAM" id="Phobius"/>
    </source>
</evidence>
<dbReference type="EMBL" id="HG994371">
    <property type="protein sequence ID" value="CAF1990616.1"/>
    <property type="molecule type" value="Genomic_DNA"/>
</dbReference>
<keyword evidence="1" id="KW-0472">Membrane</keyword>
<reference evidence="2" key="1">
    <citation type="submission" date="2021-01" db="EMBL/GenBank/DDBJ databases">
        <authorList>
            <consortium name="Genoscope - CEA"/>
            <person name="William W."/>
        </authorList>
    </citation>
    <scope>NUCLEOTIDE SEQUENCE</scope>
</reference>
<organism evidence="2">
    <name type="scientific">Brassica napus</name>
    <name type="common">Rape</name>
    <dbReference type="NCBI Taxonomy" id="3708"/>
    <lineage>
        <taxon>Eukaryota</taxon>
        <taxon>Viridiplantae</taxon>
        <taxon>Streptophyta</taxon>
        <taxon>Embryophyta</taxon>
        <taxon>Tracheophyta</taxon>
        <taxon>Spermatophyta</taxon>
        <taxon>Magnoliopsida</taxon>
        <taxon>eudicotyledons</taxon>
        <taxon>Gunneridae</taxon>
        <taxon>Pentapetalae</taxon>
        <taxon>rosids</taxon>
        <taxon>malvids</taxon>
        <taxon>Brassicales</taxon>
        <taxon>Brassicaceae</taxon>
        <taxon>Brassiceae</taxon>
        <taxon>Brassica</taxon>
    </lineage>
</organism>
<gene>
    <name evidence="2" type="ORF">DARMORV10_C07P27840.1</name>
</gene>